<dbReference type="AlphaFoldDB" id="A0A0C3CNA0"/>
<sequence length="880" mass="97327">MAQEKGSSAYWPDEPQVKGIPAPIACQGHPHQPSRPFRTLTRSILLSIFFLTLTIYIWIVGKYDRSNDGEGATWIVDAFVHYGHGKHGKGGPIRGKAAEKLYLTIPNATSAIAASRQFATKPHMAGTRGDFDTAKDFLALLQREFGITSAGCSEPIYPAGSTESRHATLSIPTTTELKAWIDVYYPVLNTPLDRSLEILGGDGKPAWKANLEEVVDEADPEAYKYADAIPAFHGLSANGEVEGKLVYANYGRKSDYDALVEADVDLNGTIVITRYGGPFRGLKVKGAQELGAVGVLIYSDLRDDGTVIQENGYVPYPHGPARSPTSVQRGSVQFISKFPGDPTTPNYPSYENSTRLNGTNYPTIPSLPISAATAEILLKEIENGGNNRIVRLVNHGNFTPIWNAYGLIPGHIKDEVIVVGNHRDAWVMGATDPSSGTASVHEVVRGLGALLKSGWKPLRSILIASWDAEEYGLIGSTEWGEDFPEFIGKNVVAYLNLDSANSGSRFRASASPSLAHFVRDTAEEIPHPTEEGRTLWDARFDTGSLFGEHIDKEVLAMQEEKIQTDDSLGVGALGSGSDYTVFLQHIGVACAQASFQSTLHDPVYHYHSVFDSERWQELYGDPGFPKHVAVAQHLGLQILRMSDALILPLNTTHYSYELENYLDRVESIVASSFLDVDLSSLRKSIQLLQAKSIGLDAEKQAAEHKLKKLIKKWRRRHSRRMWFKRHAKKLACRLAKFLGMESRKCSCRKQKPSVTTAGGKVVKPRVGRLASWLQELTELREGHLAYGYPSRKFIKAVKRVRTINQKLIAFERGFISEEGIPDREWYRHLGVAPGKWLGYGATTFPALTESLTLEKNSTLAAYEADRLTRLIKKLVQEIQV</sequence>
<organism evidence="6 7">
    <name type="scientific">Piloderma croceum (strain F 1598)</name>
    <dbReference type="NCBI Taxonomy" id="765440"/>
    <lineage>
        <taxon>Eukaryota</taxon>
        <taxon>Fungi</taxon>
        <taxon>Dikarya</taxon>
        <taxon>Basidiomycota</taxon>
        <taxon>Agaricomycotina</taxon>
        <taxon>Agaricomycetes</taxon>
        <taxon>Agaricomycetidae</taxon>
        <taxon>Atheliales</taxon>
        <taxon>Atheliaceae</taxon>
        <taxon>Piloderma</taxon>
    </lineage>
</organism>
<dbReference type="SUPFAM" id="SSF53187">
    <property type="entry name" value="Zn-dependent exopeptidases"/>
    <property type="match status" value="1"/>
</dbReference>
<dbReference type="InterPro" id="IPR039373">
    <property type="entry name" value="Peptidase_M28B"/>
</dbReference>
<keyword evidence="7" id="KW-1185">Reference proteome</keyword>
<feature type="domain" description="Transferrin receptor-like dimerisation" evidence="4">
    <location>
        <begin position="773"/>
        <end position="876"/>
    </location>
</feature>
<dbReference type="CDD" id="cd08022">
    <property type="entry name" value="M28_PSMA_like"/>
    <property type="match status" value="1"/>
</dbReference>
<dbReference type="Gene3D" id="1.20.930.40">
    <property type="entry name" value="Transferrin receptor-like, dimerisation domain"/>
    <property type="match status" value="1"/>
</dbReference>
<dbReference type="SUPFAM" id="SSF52025">
    <property type="entry name" value="PA domain"/>
    <property type="match status" value="1"/>
</dbReference>
<dbReference type="FunCoup" id="A0A0C3CNA0">
    <property type="interactions" value="47"/>
</dbReference>
<keyword evidence="2" id="KW-0812">Transmembrane</keyword>
<feature type="transmembrane region" description="Helical" evidence="2">
    <location>
        <begin position="40"/>
        <end position="59"/>
    </location>
</feature>
<dbReference type="Pfam" id="PF04253">
    <property type="entry name" value="TFR_dimer"/>
    <property type="match status" value="1"/>
</dbReference>
<dbReference type="CDD" id="cd02121">
    <property type="entry name" value="PA_GCPII_like"/>
    <property type="match status" value="1"/>
</dbReference>
<evidence type="ECO:0000259" key="4">
    <source>
        <dbReference type="Pfam" id="PF04253"/>
    </source>
</evidence>
<dbReference type="FunFam" id="3.40.630.10:FF:000101">
    <property type="entry name" value="N-acetylated alpha-linked acidic dipeptidase like 1"/>
    <property type="match status" value="1"/>
</dbReference>
<dbReference type="STRING" id="765440.A0A0C3CNA0"/>
<dbReference type="PANTHER" id="PTHR10404">
    <property type="entry name" value="N-ACETYLATED-ALPHA-LINKED ACIDIC DIPEPTIDASE"/>
    <property type="match status" value="1"/>
</dbReference>
<dbReference type="Gene3D" id="3.50.30.30">
    <property type="match status" value="1"/>
</dbReference>
<dbReference type="GO" id="GO:0004180">
    <property type="term" value="F:carboxypeptidase activity"/>
    <property type="evidence" value="ECO:0007669"/>
    <property type="project" value="TreeGrafter"/>
</dbReference>
<dbReference type="HOGENOM" id="CLU_005688_2_0_1"/>
<feature type="domain" description="Peptidase M28" evidence="5">
    <location>
        <begin position="406"/>
        <end position="533"/>
    </location>
</feature>
<evidence type="ECO:0008006" key="8">
    <source>
        <dbReference type="Google" id="ProtNLM"/>
    </source>
</evidence>
<dbReference type="PANTHER" id="PTHR10404:SF46">
    <property type="entry name" value="VACUOLAR PROTEIN SORTING-ASSOCIATED PROTEIN 70"/>
    <property type="match status" value="1"/>
</dbReference>
<dbReference type="Proteomes" id="UP000054166">
    <property type="component" value="Unassembled WGS sequence"/>
</dbReference>
<evidence type="ECO:0000256" key="1">
    <source>
        <dbReference type="ARBA" id="ARBA00005634"/>
    </source>
</evidence>
<dbReference type="InterPro" id="IPR007365">
    <property type="entry name" value="TFR-like_dimer_dom"/>
</dbReference>
<dbReference type="OrthoDB" id="5841748at2759"/>
<reference evidence="6 7" key="1">
    <citation type="submission" date="2014-04" db="EMBL/GenBank/DDBJ databases">
        <authorList>
            <consortium name="DOE Joint Genome Institute"/>
            <person name="Kuo A."/>
            <person name="Tarkka M."/>
            <person name="Buscot F."/>
            <person name="Kohler A."/>
            <person name="Nagy L.G."/>
            <person name="Floudas D."/>
            <person name="Copeland A."/>
            <person name="Barry K.W."/>
            <person name="Cichocki N."/>
            <person name="Veneault-Fourrey C."/>
            <person name="LaButti K."/>
            <person name="Lindquist E.A."/>
            <person name="Lipzen A."/>
            <person name="Lundell T."/>
            <person name="Morin E."/>
            <person name="Murat C."/>
            <person name="Sun H."/>
            <person name="Tunlid A."/>
            <person name="Henrissat B."/>
            <person name="Grigoriev I.V."/>
            <person name="Hibbett D.S."/>
            <person name="Martin F."/>
            <person name="Nordberg H.P."/>
            <person name="Cantor M.N."/>
            <person name="Hua S.X."/>
        </authorList>
    </citation>
    <scope>NUCLEOTIDE SEQUENCE [LARGE SCALE GENOMIC DNA]</scope>
    <source>
        <strain evidence="6 7">F 1598</strain>
    </source>
</reference>
<dbReference type="InParanoid" id="A0A0C3CNA0"/>
<accession>A0A0C3CNA0</accession>
<feature type="domain" description="PA" evidence="3">
    <location>
        <begin position="241"/>
        <end position="317"/>
    </location>
</feature>
<keyword evidence="2" id="KW-1133">Transmembrane helix</keyword>
<dbReference type="SUPFAM" id="SSF47672">
    <property type="entry name" value="Transferrin receptor-like dimerisation domain"/>
    <property type="match status" value="2"/>
</dbReference>
<evidence type="ECO:0000256" key="2">
    <source>
        <dbReference type="SAM" id="Phobius"/>
    </source>
</evidence>
<evidence type="ECO:0000313" key="6">
    <source>
        <dbReference type="EMBL" id="KIM91157.1"/>
    </source>
</evidence>
<comment type="similarity">
    <text evidence="1">Belongs to the peptidase M28 family. M28B subfamily.</text>
</comment>
<evidence type="ECO:0000259" key="5">
    <source>
        <dbReference type="Pfam" id="PF04389"/>
    </source>
</evidence>
<gene>
    <name evidence="6" type="ORF">PILCRDRAFT_811656</name>
</gene>
<dbReference type="Gene3D" id="3.40.630.10">
    <property type="entry name" value="Zn peptidases"/>
    <property type="match status" value="1"/>
</dbReference>
<name>A0A0C3CNA0_PILCF</name>
<evidence type="ECO:0000313" key="7">
    <source>
        <dbReference type="Proteomes" id="UP000054166"/>
    </source>
</evidence>
<proteinExistence type="inferred from homology"/>
<keyword evidence="2" id="KW-0472">Membrane</keyword>
<dbReference type="InterPro" id="IPR036757">
    <property type="entry name" value="TFR-like_dimer_dom_sf"/>
</dbReference>
<dbReference type="EMBL" id="KN832972">
    <property type="protein sequence ID" value="KIM91157.1"/>
    <property type="molecule type" value="Genomic_DNA"/>
</dbReference>
<dbReference type="InterPro" id="IPR046450">
    <property type="entry name" value="PA_dom_sf"/>
</dbReference>
<dbReference type="Pfam" id="PF02225">
    <property type="entry name" value="PA"/>
    <property type="match status" value="1"/>
</dbReference>
<dbReference type="InterPro" id="IPR003137">
    <property type="entry name" value="PA_domain"/>
</dbReference>
<dbReference type="Pfam" id="PF04389">
    <property type="entry name" value="Peptidase_M28"/>
    <property type="match status" value="1"/>
</dbReference>
<evidence type="ECO:0000259" key="3">
    <source>
        <dbReference type="Pfam" id="PF02225"/>
    </source>
</evidence>
<reference evidence="7" key="2">
    <citation type="submission" date="2015-01" db="EMBL/GenBank/DDBJ databases">
        <title>Evolutionary Origins and Diversification of the Mycorrhizal Mutualists.</title>
        <authorList>
            <consortium name="DOE Joint Genome Institute"/>
            <consortium name="Mycorrhizal Genomics Consortium"/>
            <person name="Kohler A."/>
            <person name="Kuo A."/>
            <person name="Nagy L.G."/>
            <person name="Floudas D."/>
            <person name="Copeland A."/>
            <person name="Barry K.W."/>
            <person name="Cichocki N."/>
            <person name="Veneault-Fourrey C."/>
            <person name="LaButti K."/>
            <person name="Lindquist E.A."/>
            <person name="Lipzen A."/>
            <person name="Lundell T."/>
            <person name="Morin E."/>
            <person name="Murat C."/>
            <person name="Riley R."/>
            <person name="Ohm R."/>
            <person name="Sun H."/>
            <person name="Tunlid A."/>
            <person name="Henrissat B."/>
            <person name="Grigoriev I.V."/>
            <person name="Hibbett D.S."/>
            <person name="Martin F."/>
        </authorList>
    </citation>
    <scope>NUCLEOTIDE SEQUENCE [LARGE SCALE GENOMIC DNA]</scope>
    <source>
        <strain evidence="7">F 1598</strain>
    </source>
</reference>
<dbReference type="InterPro" id="IPR007484">
    <property type="entry name" value="Peptidase_M28"/>
</dbReference>
<protein>
    <recommendedName>
        <fullName evidence="8">Zn-dependent exopeptidase</fullName>
    </recommendedName>
</protein>